<comment type="caution">
    <text evidence="1">The sequence shown here is derived from an EMBL/GenBank/DDBJ whole genome shotgun (WGS) entry which is preliminary data.</text>
</comment>
<organism evidence="1 2">
    <name type="scientific">Ambrosiozyma monospora</name>
    <name type="common">Yeast</name>
    <name type="synonym">Endomycopsis monosporus</name>
    <dbReference type="NCBI Taxonomy" id="43982"/>
    <lineage>
        <taxon>Eukaryota</taxon>
        <taxon>Fungi</taxon>
        <taxon>Dikarya</taxon>
        <taxon>Ascomycota</taxon>
        <taxon>Saccharomycotina</taxon>
        <taxon>Pichiomycetes</taxon>
        <taxon>Pichiales</taxon>
        <taxon>Pichiaceae</taxon>
        <taxon>Ambrosiozyma</taxon>
    </lineage>
</organism>
<evidence type="ECO:0000313" key="2">
    <source>
        <dbReference type="Proteomes" id="UP001165064"/>
    </source>
</evidence>
<sequence>MTIEEAELYFELFGFDKYPINKKLINFLSSRSVSLKSIVLNSGNYYQPSSNLLKLIEFQCEKVYLVVEEVFYFEIKDAVWLKLVNSLNWTDRVQGLKTSGIVDKFNDLKELIVYLYEVGEISLAEEILHDLEQKCHPLKQLRIAIYPSGRINEIVSDYQLSNLIIKNPKVDIQILITSPSFEINSEWKSSSRLLPIPAFDLKYPLSVEEADTLETKCRAPGLNHLSLHGSKNDKCPMIKISNSTIRSINIDSFSLDQFSIDKSISLRKLYLS</sequence>
<dbReference type="EMBL" id="BSXS01002274">
    <property type="protein sequence ID" value="GME78659.1"/>
    <property type="molecule type" value="Genomic_DNA"/>
</dbReference>
<name>A0ACB5T1C3_AMBMO</name>
<proteinExistence type="predicted"/>
<accession>A0ACB5T1C3</accession>
<evidence type="ECO:0000313" key="1">
    <source>
        <dbReference type="EMBL" id="GME78659.1"/>
    </source>
</evidence>
<gene>
    <name evidence="1" type="ORF">Amon02_000354800</name>
</gene>
<keyword evidence="2" id="KW-1185">Reference proteome</keyword>
<dbReference type="Proteomes" id="UP001165064">
    <property type="component" value="Unassembled WGS sequence"/>
</dbReference>
<reference evidence="1" key="1">
    <citation type="submission" date="2023-04" db="EMBL/GenBank/DDBJ databases">
        <title>Ambrosiozyma monospora NBRC 10751.</title>
        <authorList>
            <person name="Ichikawa N."/>
            <person name="Sato H."/>
            <person name="Tonouchi N."/>
        </authorList>
    </citation>
    <scope>NUCLEOTIDE SEQUENCE</scope>
    <source>
        <strain evidence="1">NBRC 10751</strain>
    </source>
</reference>
<protein>
    <submittedName>
        <fullName evidence="1">Unnamed protein product</fullName>
    </submittedName>
</protein>